<feature type="transmembrane region" description="Helical" evidence="13">
    <location>
        <begin position="404"/>
        <end position="426"/>
    </location>
</feature>
<dbReference type="GO" id="GO:0015099">
    <property type="term" value="F:nickel cation transmembrane transporter activity"/>
    <property type="evidence" value="ECO:0007669"/>
    <property type="project" value="InterPro"/>
</dbReference>
<comment type="function">
    <text evidence="1">Efflux system for nickel and cobalt.</text>
</comment>
<accession>A0A934RDA8</accession>
<dbReference type="GO" id="GO:0010045">
    <property type="term" value="P:response to nickel cation"/>
    <property type="evidence" value="ECO:0007669"/>
    <property type="project" value="TreeGrafter"/>
</dbReference>
<dbReference type="GO" id="GO:0006824">
    <property type="term" value="P:cobalt ion transport"/>
    <property type="evidence" value="ECO:0007669"/>
    <property type="project" value="UniProtKB-KW"/>
</dbReference>
<keyword evidence="10" id="KW-0921">Nickel transport</keyword>
<evidence type="ECO:0000256" key="2">
    <source>
        <dbReference type="ARBA" id="ARBA00004651"/>
    </source>
</evidence>
<organism evidence="15 16">
    <name type="scientific">Haloferula rosea</name>
    <dbReference type="NCBI Taxonomy" id="490093"/>
    <lineage>
        <taxon>Bacteria</taxon>
        <taxon>Pseudomonadati</taxon>
        <taxon>Verrucomicrobiota</taxon>
        <taxon>Verrucomicrobiia</taxon>
        <taxon>Verrucomicrobiales</taxon>
        <taxon>Verrucomicrobiaceae</taxon>
        <taxon>Haloferula</taxon>
    </lineage>
</organism>
<comment type="subcellular location">
    <subcellularLocation>
        <location evidence="2">Cell membrane</location>
        <topology evidence="2">Multi-pass membrane protein</topology>
    </subcellularLocation>
</comment>
<dbReference type="RefSeq" id="WP_200277158.1">
    <property type="nucleotide sequence ID" value="NZ_JAENII010000003.1"/>
</dbReference>
<dbReference type="PANTHER" id="PTHR40659:SF1">
    <property type="entry name" value="NICKEL_COBALT EFFLUX SYSTEM RCNA"/>
    <property type="match status" value="1"/>
</dbReference>
<evidence type="ECO:0000256" key="4">
    <source>
        <dbReference type="ARBA" id="ARBA00022448"/>
    </source>
</evidence>
<evidence type="ECO:0000256" key="7">
    <source>
        <dbReference type="ARBA" id="ARBA00022692"/>
    </source>
</evidence>
<evidence type="ECO:0000256" key="8">
    <source>
        <dbReference type="ARBA" id="ARBA00022989"/>
    </source>
</evidence>
<keyword evidence="4" id="KW-0813">Transport</keyword>
<evidence type="ECO:0000313" key="15">
    <source>
        <dbReference type="EMBL" id="MBK1826320.1"/>
    </source>
</evidence>
<dbReference type="InterPro" id="IPR021727">
    <property type="entry name" value="DUF3299"/>
</dbReference>
<evidence type="ECO:0000256" key="9">
    <source>
        <dbReference type="ARBA" id="ARBA00023065"/>
    </source>
</evidence>
<evidence type="ECO:0000256" key="14">
    <source>
        <dbReference type="SAM" id="SignalP"/>
    </source>
</evidence>
<evidence type="ECO:0000256" key="11">
    <source>
        <dbReference type="ARBA" id="ARBA00023136"/>
    </source>
</evidence>
<gene>
    <name evidence="15" type="ORF">JIN81_04775</name>
</gene>
<dbReference type="GO" id="GO:0046583">
    <property type="term" value="F:monoatomic cation efflux transmembrane transporter activity"/>
    <property type="evidence" value="ECO:0007669"/>
    <property type="project" value="TreeGrafter"/>
</dbReference>
<keyword evidence="5" id="KW-1003">Cell membrane</keyword>
<keyword evidence="14" id="KW-0732">Signal</keyword>
<dbReference type="Gene3D" id="2.40.50.870">
    <property type="entry name" value="Protein of unknown function (DUF3299)"/>
    <property type="match status" value="1"/>
</dbReference>
<feature type="transmembrane region" description="Helical" evidence="13">
    <location>
        <begin position="311"/>
        <end position="332"/>
    </location>
</feature>
<dbReference type="Pfam" id="PF03824">
    <property type="entry name" value="NicO"/>
    <property type="match status" value="2"/>
</dbReference>
<evidence type="ECO:0000256" key="13">
    <source>
        <dbReference type="SAM" id="Phobius"/>
    </source>
</evidence>
<keyword evidence="12" id="KW-0170">Cobalt</keyword>
<keyword evidence="3" id="KW-0171">Cobalt transport</keyword>
<evidence type="ECO:0000256" key="1">
    <source>
        <dbReference type="ARBA" id="ARBA00002510"/>
    </source>
</evidence>
<sequence length="516" mass="55461">MPTVIGLLLLAGFAVFSSAVTAEGAREIRWEDLLPSDPVKFDDPFAELTESQLHELGLIARYRMLRERDAIDADGESAKQEKRLVAEFEAEGIDVDWILSQRERVAQDRKRRAEQVDAGIDGSEVRIPGYVLPLQSGNKGIVEFLLVPWVGACIHTPPPPPNQMVHVTVPEGIEDQGPFAPMWIEGKIELKPAEYNLFLVDGSAVVKVAYTMTTDRISPYSASDSDTLAQVEVPAEAMKGHGFWQSWQTRVSLMFTKTMSSIRDRESSGPLWTGLLVAFLYGLVHTLGPGHGKAVVISYFVGEGGNLGRGVAMGTKIAVFHVLSAIIVVWVMDFAVRQTTGAAPSNYRAVKLVSYAFIALIGGWMLWKAVRAGSRVHSHADHGHHHSCAACEAAEKPSKGMSGWLALAVGSVPCTGALLVLLFGMANDLLGPAILLVVAISAGMAVAMSGIGILAILGRHAIDRKLDGEGEARFALRARIVGAALVLAIGLGLFSLTYFDGIPQGTVSLVSLHREG</sequence>
<evidence type="ECO:0000256" key="10">
    <source>
        <dbReference type="ARBA" id="ARBA00023112"/>
    </source>
</evidence>
<evidence type="ECO:0000256" key="6">
    <source>
        <dbReference type="ARBA" id="ARBA00022596"/>
    </source>
</evidence>
<keyword evidence="8 13" id="KW-1133">Transmembrane helix</keyword>
<dbReference type="EMBL" id="JAENII010000003">
    <property type="protein sequence ID" value="MBK1826320.1"/>
    <property type="molecule type" value="Genomic_DNA"/>
</dbReference>
<feature type="transmembrane region" description="Helical" evidence="13">
    <location>
        <begin position="271"/>
        <end position="290"/>
    </location>
</feature>
<feature type="chain" id="PRO_5037212049" evidence="14">
    <location>
        <begin position="23"/>
        <end position="516"/>
    </location>
</feature>
<evidence type="ECO:0000256" key="12">
    <source>
        <dbReference type="ARBA" id="ARBA00023285"/>
    </source>
</evidence>
<dbReference type="InterPro" id="IPR011541">
    <property type="entry name" value="Ni/Co_transpt_high_affinity"/>
</dbReference>
<dbReference type="GO" id="GO:0032025">
    <property type="term" value="P:response to cobalt ion"/>
    <property type="evidence" value="ECO:0007669"/>
    <property type="project" value="TreeGrafter"/>
</dbReference>
<dbReference type="InterPro" id="IPR051224">
    <property type="entry name" value="NiCoT_RcnA"/>
</dbReference>
<keyword evidence="9" id="KW-0406">Ion transport</keyword>
<dbReference type="PANTHER" id="PTHR40659">
    <property type="entry name" value="NICKEL/COBALT EFFLUX SYSTEM RCNA"/>
    <property type="match status" value="1"/>
</dbReference>
<comment type="caution">
    <text evidence="15">The sequence shown here is derived from an EMBL/GenBank/DDBJ whole genome shotgun (WGS) entry which is preliminary data.</text>
</comment>
<feature type="transmembrane region" description="Helical" evidence="13">
    <location>
        <begin position="432"/>
        <end position="457"/>
    </location>
</feature>
<evidence type="ECO:0000256" key="5">
    <source>
        <dbReference type="ARBA" id="ARBA00022475"/>
    </source>
</evidence>
<dbReference type="GO" id="GO:0005886">
    <property type="term" value="C:plasma membrane"/>
    <property type="evidence" value="ECO:0007669"/>
    <property type="project" value="UniProtKB-SubCell"/>
</dbReference>
<dbReference type="AlphaFoldDB" id="A0A934RDA8"/>
<dbReference type="Pfam" id="PF11736">
    <property type="entry name" value="DUF3299"/>
    <property type="match status" value="1"/>
</dbReference>
<evidence type="ECO:0000256" key="3">
    <source>
        <dbReference type="ARBA" id="ARBA00022426"/>
    </source>
</evidence>
<feature type="transmembrane region" description="Helical" evidence="13">
    <location>
        <begin position="478"/>
        <end position="499"/>
    </location>
</feature>
<keyword evidence="6" id="KW-0533">Nickel</keyword>
<evidence type="ECO:0000313" key="16">
    <source>
        <dbReference type="Proteomes" id="UP000658278"/>
    </source>
</evidence>
<feature type="signal peptide" evidence="14">
    <location>
        <begin position="1"/>
        <end position="22"/>
    </location>
</feature>
<protein>
    <submittedName>
        <fullName evidence="15">DUF3299 domain-containing protein</fullName>
    </submittedName>
</protein>
<keyword evidence="16" id="KW-1185">Reference proteome</keyword>
<dbReference type="Proteomes" id="UP000658278">
    <property type="component" value="Unassembled WGS sequence"/>
</dbReference>
<name>A0A934RDA8_9BACT</name>
<proteinExistence type="predicted"/>
<keyword evidence="11 13" id="KW-0472">Membrane</keyword>
<keyword evidence="7 13" id="KW-0812">Transmembrane</keyword>
<reference evidence="15" key="1">
    <citation type="submission" date="2021-01" db="EMBL/GenBank/DDBJ databases">
        <title>Modified the classification status of verrucomicrobia.</title>
        <authorList>
            <person name="Feng X."/>
        </authorList>
    </citation>
    <scope>NUCLEOTIDE SEQUENCE</scope>
    <source>
        <strain evidence="15">KCTC 22201</strain>
    </source>
</reference>